<comment type="similarity">
    <text evidence="5">Belongs to the ABC-2 integral membrane protein family.</text>
</comment>
<keyword evidence="2 5" id="KW-0812">Transmembrane</keyword>
<protein>
    <recommendedName>
        <fullName evidence="5">Transport permease protein</fullName>
    </recommendedName>
</protein>
<evidence type="ECO:0000256" key="3">
    <source>
        <dbReference type="ARBA" id="ARBA00022989"/>
    </source>
</evidence>
<keyword evidence="4 5" id="KW-0472">Membrane</keyword>
<evidence type="ECO:0000313" key="8">
    <source>
        <dbReference type="Proteomes" id="UP000664601"/>
    </source>
</evidence>
<reference evidence="7 8" key="1">
    <citation type="submission" date="2021-03" db="EMBL/GenBank/DDBJ databases">
        <title>Enterococcal diversity collection.</title>
        <authorList>
            <person name="Gilmore M.S."/>
            <person name="Schwartzman J."/>
            <person name="Van Tyne D."/>
            <person name="Martin M."/>
            <person name="Earl A.M."/>
            <person name="Manson A.L."/>
            <person name="Straub T."/>
            <person name="Salamzade R."/>
            <person name="Saavedra J."/>
            <person name="Lebreton F."/>
            <person name="Prichula J."/>
            <person name="Schaufler K."/>
            <person name="Gaca A."/>
            <person name="Sgardioli B."/>
            <person name="Wagenaar J."/>
            <person name="Strong T."/>
        </authorList>
    </citation>
    <scope>NUCLEOTIDE SEQUENCE [LARGE SCALE GENOMIC DNA]</scope>
    <source>
        <strain evidence="7 8">669A</strain>
    </source>
</reference>
<name>A0ABS3LB58_9ENTE</name>
<dbReference type="PIRSF" id="PIRSF006648">
    <property type="entry name" value="DrrB"/>
    <property type="match status" value="1"/>
</dbReference>
<dbReference type="EMBL" id="JAFREM010000018">
    <property type="protein sequence ID" value="MBO1306862.1"/>
    <property type="molecule type" value="Genomic_DNA"/>
</dbReference>
<dbReference type="Pfam" id="PF01061">
    <property type="entry name" value="ABC2_membrane"/>
    <property type="match status" value="1"/>
</dbReference>
<comment type="caution">
    <text evidence="7">The sequence shown here is derived from an EMBL/GenBank/DDBJ whole genome shotgun (WGS) entry which is preliminary data.</text>
</comment>
<sequence>MSKPKRSLISDSWTMFTRCLCISLRNPEAILVATIVPFVLMLLFGTIFGSISDIENFNYIDFIVPGIILQSIGQASQYSAMNVASDMKTGIIDRFRTMSISKSAVLMGHTLAGVVRNTISTVIIFLTALLLGFRPQGSFVDWCIVAGLLIVVNFTVSLLGVLCGLLSRTVDGASSLMLPLFILPFVSSGFAPVESLSSSIRWFAKAQPMTPIINSIRSLTLDLPLNNDLLLALTWCIGIIIVAYFCSLQVYKRKTS</sequence>
<dbReference type="InterPro" id="IPR051784">
    <property type="entry name" value="Nod_factor_ABC_transporter"/>
</dbReference>
<feature type="transmembrane region" description="Helical" evidence="5">
    <location>
        <begin position="105"/>
        <end position="133"/>
    </location>
</feature>
<accession>A0ABS3LB58</accession>
<comment type="subcellular location">
    <subcellularLocation>
        <location evidence="5">Cell membrane</location>
        <topology evidence="5">Multi-pass membrane protein</topology>
    </subcellularLocation>
    <subcellularLocation>
        <location evidence="1">Membrane</location>
        <topology evidence="1">Multi-pass membrane protein</topology>
    </subcellularLocation>
</comment>
<evidence type="ECO:0000256" key="2">
    <source>
        <dbReference type="ARBA" id="ARBA00022692"/>
    </source>
</evidence>
<dbReference type="PANTHER" id="PTHR43229">
    <property type="entry name" value="NODULATION PROTEIN J"/>
    <property type="match status" value="1"/>
</dbReference>
<feature type="domain" description="ABC transmembrane type-2" evidence="6">
    <location>
        <begin position="28"/>
        <end position="254"/>
    </location>
</feature>
<dbReference type="InterPro" id="IPR047817">
    <property type="entry name" value="ABC2_TM_bact-type"/>
</dbReference>
<dbReference type="InterPro" id="IPR013525">
    <property type="entry name" value="ABC2_TM"/>
</dbReference>
<dbReference type="RefSeq" id="WP_207673783.1">
    <property type="nucleotide sequence ID" value="NZ_JAFREM010000018.1"/>
</dbReference>
<keyword evidence="8" id="KW-1185">Reference proteome</keyword>
<feature type="transmembrane region" description="Helical" evidence="5">
    <location>
        <begin position="173"/>
        <end position="193"/>
    </location>
</feature>
<evidence type="ECO:0000256" key="1">
    <source>
        <dbReference type="ARBA" id="ARBA00004141"/>
    </source>
</evidence>
<gene>
    <name evidence="7" type="ORF">JZO70_11860</name>
</gene>
<comment type="caution">
    <text evidence="5">Lacks conserved residue(s) required for the propagation of feature annotation.</text>
</comment>
<evidence type="ECO:0000256" key="5">
    <source>
        <dbReference type="RuleBase" id="RU361157"/>
    </source>
</evidence>
<dbReference type="Proteomes" id="UP000664601">
    <property type="component" value="Unassembled WGS sequence"/>
</dbReference>
<feature type="transmembrane region" description="Helical" evidence="5">
    <location>
        <begin position="229"/>
        <end position="251"/>
    </location>
</feature>
<feature type="transmembrane region" description="Helical" evidence="5">
    <location>
        <begin position="139"/>
        <end position="166"/>
    </location>
</feature>
<feature type="transmembrane region" description="Helical" evidence="5">
    <location>
        <begin position="30"/>
        <end position="51"/>
    </location>
</feature>
<dbReference type="PANTHER" id="PTHR43229:SF2">
    <property type="entry name" value="NODULATION PROTEIN J"/>
    <property type="match status" value="1"/>
</dbReference>
<organism evidence="7 8">
    <name type="scientific">Candidatus Enterococcus moelleringii</name>
    <dbReference type="NCBI Taxonomy" id="2815325"/>
    <lineage>
        <taxon>Bacteria</taxon>
        <taxon>Bacillati</taxon>
        <taxon>Bacillota</taxon>
        <taxon>Bacilli</taxon>
        <taxon>Lactobacillales</taxon>
        <taxon>Enterococcaceae</taxon>
        <taxon>Enterococcus</taxon>
    </lineage>
</organism>
<keyword evidence="3 5" id="KW-1133">Transmembrane helix</keyword>
<keyword evidence="5" id="KW-0813">Transport</keyword>
<keyword evidence="5" id="KW-1003">Cell membrane</keyword>
<dbReference type="PROSITE" id="PS51012">
    <property type="entry name" value="ABC_TM2"/>
    <property type="match status" value="1"/>
</dbReference>
<evidence type="ECO:0000256" key="4">
    <source>
        <dbReference type="ARBA" id="ARBA00023136"/>
    </source>
</evidence>
<proteinExistence type="inferred from homology"/>
<dbReference type="InterPro" id="IPR000412">
    <property type="entry name" value="ABC_2_transport"/>
</dbReference>
<evidence type="ECO:0000259" key="6">
    <source>
        <dbReference type="PROSITE" id="PS51012"/>
    </source>
</evidence>
<evidence type="ECO:0000313" key="7">
    <source>
        <dbReference type="EMBL" id="MBO1306862.1"/>
    </source>
</evidence>